<dbReference type="AlphaFoldDB" id="A0A552EIH9"/>
<dbReference type="Gene3D" id="3.40.1010.10">
    <property type="entry name" value="Cobalt-precorrin-4 Transmethylase, Domain 1"/>
    <property type="match status" value="1"/>
</dbReference>
<comment type="caution">
    <text evidence="2">The sequence shown here is derived from an EMBL/GenBank/DDBJ whole genome shotgun (WGS) entry which is preliminary data.</text>
</comment>
<name>A0A552EIH9_MICAE</name>
<evidence type="ECO:0000313" key="2">
    <source>
        <dbReference type="EMBL" id="TRU34181.1"/>
    </source>
</evidence>
<dbReference type="InterPro" id="IPR000878">
    <property type="entry name" value="4pyrrol_Mease"/>
</dbReference>
<dbReference type="GO" id="GO:0008168">
    <property type="term" value="F:methyltransferase activity"/>
    <property type="evidence" value="ECO:0007669"/>
    <property type="project" value="InterPro"/>
</dbReference>
<protein>
    <recommendedName>
        <fullName evidence="1">Tetrapyrrole methylase domain-containing protein</fullName>
    </recommendedName>
</protein>
<dbReference type="InterPro" id="IPR014777">
    <property type="entry name" value="4pyrrole_Mease_sub1"/>
</dbReference>
<dbReference type="Pfam" id="PF00590">
    <property type="entry name" value="TP_methylase"/>
    <property type="match status" value="1"/>
</dbReference>
<feature type="domain" description="Tetrapyrrole methylase" evidence="1">
    <location>
        <begin position="10"/>
        <end position="145"/>
    </location>
</feature>
<dbReference type="CDD" id="cd19916">
    <property type="entry name" value="OphMA_like"/>
    <property type="match status" value="1"/>
</dbReference>
<dbReference type="SUPFAM" id="SSF53790">
    <property type="entry name" value="Tetrapyrrole methylase"/>
    <property type="match status" value="1"/>
</dbReference>
<proteinExistence type="predicted"/>
<accession>A0A552EIH9</accession>
<dbReference type="EMBL" id="SFBI01000138">
    <property type="protein sequence ID" value="TRU34181.1"/>
    <property type="molecule type" value="Genomic_DNA"/>
</dbReference>
<sequence length="436" mass="48475">MTSNSKKGSLVVIGSGIKAVGQFTLQAQAHIRQADIVLYAAADPVTDMWITQQNPNSFDLYQYYADDKARIMTYVQMIERIMEEVRSGKNVCALFYGHPGVFVTPSHNAIAIARQEGYDAVMLPAVSAEDCLYADLGIDPSIPGLQIYEATDFLLRKRQVDTTVNLILFQVGCVGELGFKFGGYVNEKFGILIDYLEDIYGSDHMIVNYVANVFTGQPIIDRYPLAEYRNPDIANKVSGVSTFFIEAAGVAQTDVEMGRKLGLKALGTGRSTPLICGMEAYPQMAIQARSNNRNHQVPSGYKYSFASEALYQTVLDLLLSPEALRSFKNDPHQFLDEREGLTTEERRKLLLEHHGVTRMMFKRDPQQEAVRFVGAALLDSQLAIGYRDYQEAMKYQFETGDISPAEYEGSISAWLLNQGYATTVSAITHAIKGVNV</sequence>
<reference evidence="2 3" key="1">
    <citation type="submission" date="2019-01" db="EMBL/GenBank/DDBJ databases">
        <title>Coherence of Microcystis species and biogeography revealed through population genomics.</title>
        <authorList>
            <person name="Perez-Carrascal O.M."/>
            <person name="Terrat Y."/>
            <person name="Giani A."/>
            <person name="Fortin N."/>
            <person name="Tromas N."/>
            <person name="Shapiro B.J."/>
        </authorList>
    </citation>
    <scope>NUCLEOTIDE SEQUENCE [LARGE SCALE GENOMIC DNA]</scope>
    <source>
        <strain evidence="2">Ma_MB_S_20031200_S102</strain>
    </source>
</reference>
<dbReference type="Proteomes" id="UP000317708">
    <property type="component" value="Unassembled WGS sequence"/>
</dbReference>
<gene>
    <name evidence="2" type="ORF">EWV92_15870</name>
</gene>
<evidence type="ECO:0000313" key="3">
    <source>
        <dbReference type="Proteomes" id="UP000317708"/>
    </source>
</evidence>
<evidence type="ECO:0000259" key="1">
    <source>
        <dbReference type="Pfam" id="PF00590"/>
    </source>
</evidence>
<dbReference type="InterPro" id="IPR035996">
    <property type="entry name" value="4pyrrol_Methylase_sf"/>
</dbReference>
<organism evidence="2 3">
    <name type="scientific">Microcystis aeruginosa Ma_MB_S_20031200_S102</name>
    <dbReference type="NCBI Taxonomy" id="2486254"/>
    <lineage>
        <taxon>Bacteria</taxon>
        <taxon>Bacillati</taxon>
        <taxon>Cyanobacteriota</taxon>
        <taxon>Cyanophyceae</taxon>
        <taxon>Oscillatoriophycideae</taxon>
        <taxon>Chroococcales</taxon>
        <taxon>Microcystaceae</taxon>
        <taxon>Microcystis</taxon>
    </lineage>
</organism>